<evidence type="ECO:0000313" key="3">
    <source>
        <dbReference type="Proteomes" id="UP001497623"/>
    </source>
</evidence>
<feature type="signal peptide" evidence="1">
    <location>
        <begin position="1"/>
        <end position="22"/>
    </location>
</feature>
<organism evidence="2 3">
    <name type="scientific">Meganyctiphanes norvegica</name>
    <name type="common">Northern krill</name>
    <name type="synonym">Thysanopoda norvegica</name>
    <dbReference type="NCBI Taxonomy" id="48144"/>
    <lineage>
        <taxon>Eukaryota</taxon>
        <taxon>Metazoa</taxon>
        <taxon>Ecdysozoa</taxon>
        <taxon>Arthropoda</taxon>
        <taxon>Crustacea</taxon>
        <taxon>Multicrustacea</taxon>
        <taxon>Malacostraca</taxon>
        <taxon>Eumalacostraca</taxon>
        <taxon>Eucarida</taxon>
        <taxon>Euphausiacea</taxon>
        <taxon>Euphausiidae</taxon>
        <taxon>Meganyctiphanes</taxon>
    </lineage>
</organism>
<sequence>MKLCLLLALLAIGISTIGLCKGQNGNYFYNDTKQGDSESLIGELQPLPVPSSRVHRHFRLPHVGRQCIEDRALYRLYRSLNQVCRDCYMVTNKWQDAAKCR</sequence>
<reference evidence="2 3" key="1">
    <citation type="submission" date="2024-05" db="EMBL/GenBank/DDBJ databases">
        <authorList>
            <person name="Wallberg A."/>
        </authorList>
    </citation>
    <scope>NUCLEOTIDE SEQUENCE [LARGE SCALE GENOMIC DNA]</scope>
</reference>
<evidence type="ECO:0000256" key="1">
    <source>
        <dbReference type="SAM" id="SignalP"/>
    </source>
</evidence>
<accession>A0AAV2S9Q0</accession>
<protein>
    <submittedName>
        <fullName evidence="2">Uncharacterized protein</fullName>
    </submittedName>
</protein>
<keyword evidence="1" id="KW-0732">Signal</keyword>
<feature type="chain" id="PRO_5043438815" evidence="1">
    <location>
        <begin position="23"/>
        <end position="101"/>
    </location>
</feature>
<dbReference type="EMBL" id="CAXKWB010048951">
    <property type="protein sequence ID" value="CAL4167556.1"/>
    <property type="molecule type" value="Genomic_DNA"/>
</dbReference>
<gene>
    <name evidence="2" type="ORF">MNOR_LOCUS33598</name>
</gene>
<comment type="caution">
    <text evidence="2">The sequence shown here is derived from an EMBL/GenBank/DDBJ whole genome shotgun (WGS) entry which is preliminary data.</text>
</comment>
<proteinExistence type="predicted"/>
<keyword evidence="3" id="KW-1185">Reference proteome</keyword>
<evidence type="ECO:0000313" key="2">
    <source>
        <dbReference type="EMBL" id="CAL4167556.1"/>
    </source>
</evidence>
<name>A0AAV2S9Q0_MEGNR</name>
<dbReference type="Proteomes" id="UP001497623">
    <property type="component" value="Unassembled WGS sequence"/>
</dbReference>
<dbReference type="AlphaFoldDB" id="A0AAV2S9Q0"/>
<feature type="non-terminal residue" evidence="2">
    <location>
        <position position="101"/>
    </location>
</feature>